<comment type="caution">
    <text evidence="2">The sequence shown here is derived from an EMBL/GenBank/DDBJ whole genome shotgun (WGS) entry which is preliminary data.</text>
</comment>
<sequence>MTHNQIEIGFKTSGTPNTDKSSFKTVTLRNLDCPFRLYSREYGKSTTWTLKVKTPEHRHDATKNIMENPAFRKFNEQETSKIVQMSESLLMPRQIQAQSCRQREYDRSVIFQDI</sequence>
<evidence type="ECO:0000256" key="1">
    <source>
        <dbReference type="SAM" id="MobiDB-lite"/>
    </source>
</evidence>
<keyword evidence="3" id="KW-1185">Reference proteome</keyword>
<protein>
    <submittedName>
        <fullName evidence="2">Uncharacterized protein</fullName>
    </submittedName>
</protein>
<accession>A0A9Q3IWA0</accession>
<organism evidence="2 3">
    <name type="scientific">Austropuccinia psidii MF-1</name>
    <dbReference type="NCBI Taxonomy" id="1389203"/>
    <lineage>
        <taxon>Eukaryota</taxon>
        <taxon>Fungi</taxon>
        <taxon>Dikarya</taxon>
        <taxon>Basidiomycota</taxon>
        <taxon>Pucciniomycotina</taxon>
        <taxon>Pucciniomycetes</taxon>
        <taxon>Pucciniales</taxon>
        <taxon>Sphaerophragmiaceae</taxon>
        <taxon>Austropuccinia</taxon>
    </lineage>
</organism>
<reference evidence="2" key="1">
    <citation type="submission" date="2021-03" db="EMBL/GenBank/DDBJ databases">
        <title>Draft genome sequence of rust myrtle Austropuccinia psidii MF-1, a brazilian biotype.</title>
        <authorList>
            <person name="Quecine M.C."/>
            <person name="Pachon D.M.R."/>
            <person name="Bonatelli M.L."/>
            <person name="Correr F.H."/>
            <person name="Franceschini L.M."/>
            <person name="Leite T.F."/>
            <person name="Margarido G.R.A."/>
            <person name="Almeida C.A."/>
            <person name="Ferrarezi J.A."/>
            <person name="Labate C.A."/>
        </authorList>
    </citation>
    <scope>NUCLEOTIDE SEQUENCE</scope>
    <source>
        <strain evidence="2">MF-1</strain>
    </source>
</reference>
<feature type="compositionally biased region" description="Polar residues" evidence="1">
    <location>
        <begin position="12"/>
        <end position="21"/>
    </location>
</feature>
<evidence type="ECO:0000313" key="3">
    <source>
        <dbReference type="Proteomes" id="UP000765509"/>
    </source>
</evidence>
<dbReference type="AlphaFoldDB" id="A0A9Q3IWA0"/>
<feature type="region of interest" description="Disordered" evidence="1">
    <location>
        <begin position="1"/>
        <end position="21"/>
    </location>
</feature>
<evidence type="ECO:0000313" key="2">
    <source>
        <dbReference type="EMBL" id="MBW0551202.1"/>
    </source>
</evidence>
<proteinExistence type="predicted"/>
<name>A0A9Q3IWA0_9BASI</name>
<dbReference type="OrthoDB" id="3356549at2759"/>
<gene>
    <name evidence="2" type="ORF">O181_090917</name>
</gene>
<dbReference type="Proteomes" id="UP000765509">
    <property type="component" value="Unassembled WGS sequence"/>
</dbReference>
<dbReference type="EMBL" id="AVOT02057001">
    <property type="protein sequence ID" value="MBW0551202.1"/>
    <property type="molecule type" value="Genomic_DNA"/>
</dbReference>